<protein>
    <submittedName>
        <fullName evidence="2">Uncharacterized protein</fullName>
    </submittedName>
</protein>
<organism evidence="2 3">
    <name type="scientific">Caminibacter pacificus</name>
    <dbReference type="NCBI Taxonomy" id="1424653"/>
    <lineage>
        <taxon>Bacteria</taxon>
        <taxon>Pseudomonadati</taxon>
        <taxon>Campylobacterota</taxon>
        <taxon>Epsilonproteobacteria</taxon>
        <taxon>Nautiliales</taxon>
        <taxon>Nautiliaceae</taxon>
        <taxon>Caminibacter</taxon>
    </lineage>
</organism>
<dbReference type="AlphaFoldDB" id="A0AAJ4UX42"/>
<comment type="caution">
    <text evidence="2">The sequence shown here is derived from an EMBL/GenBank/DDBJ whole genome shotgun (WGS) entry which is preliminary data.</text>
</comment>
<reference evidence="2 3" key="1">
    <citation type="submission" date="2018-11" db="EMBL/GenBank/DDBJ databases">
        <title>Genomic Encyclopedia of Type Strains, Phase IV (KMG-IV): sequencing the most valuable type-strain genomes for metagenomic binning, comparative biology and taxonomic classification.</title>
        <authorList>
            <person name="Goeker M."/>
        </authorList>
    </citation>
    <scope>NUCLEOTIDE SEQUENCE [LARGE SCALE GENOMIC DNA]</scope>
    <source>
        <strain evidence="2 3">DSM 27783</strain>
    </source>
</reference>
<evidence type="ECO:0000313" key="2">
    <source>
        <dbReference type="EMBL" id="ROR38885.1"/>
    </source>
</evidence>
<evidence type="ECO:0000313" key="3">
    <source>
        <dbReference type="Proteomes" id="UP000272781"/>
    </source>
</evidence>
<gene>
    <name evidence="2" type="ORF">EDC58_1800</name>
</gene>
<dbReference type="Proteomes" id="UP000272781">
    <property type="component" value="Unassembled WGS sequence"/>
</dbReference>
<dbReference type="EMBL" id="RJVK01000005">
    <property type="protein sequence ID" value="ROR38885.1"/>
    <property type="molecule type" value="Genomic_DNA"/>
</dbReference>
<evidence type="ECO:0000256" key="1">
    <source>
        <dbReference type="SAM" id="Coils"/>
    </source>
</evidence>
<dbReference type="RefSeq" id="WP_123353177.1">
    <property type="nucleotide sequence ID" value="NZ_RJVK01000005.1"/>
</dbReference>
<name>A0AAJ4UX42_9BACT</name>
<proteinExistence type="predicted"/>
<feature type="coiled-coil region" evidence="1">
    <location>
        <begin position="15"/>
        <end position="63"/>
    </location>
</feature>
<sequence length="179" mass="21007">MYETNEMSMKILEKLDSLVSENQKILQKLDELAEENKQLKSELEEVKEQQQKTKEFVKELAEEMVMLLGKFIKEQNKKLDAEVKKALDELPKKITSEEKFEVFRNWFENTITKVVEREEAASTKALAGSSARGHKLILDSITELNKKLDKVEYELKNIQDPLHDMRDRNGDFSLFNRVR</sequence>
<accession>A0AAJ4UX42</accession>
<keyword evidence="1" id="KW-0175">Coiled coil</keyword>